<keyword evidence="2" id="KW-1185">Reference proteome</keyword>
<comment type="caution">
    <text evidence="1">The sequence shown here is derived from an EMBL/GenBank/DDBJ whole genome shotgun (WGS) entry which is preliminary data.</text>
</comment>
<sequence>MSCTWFVSSRAFFGSRRIVDVIVSGMVSFNNCRVAAVIRVRRSQYSRSEGRRFLVDCLNRGRQQQEDESDHVAAHACHLQFVRTNFCSISLKLIQF</sequence>
<dbReference type="AlphaFoldDB" id="A0A2A2LX68"/>
<protein>
    <submittedName>
        <fullName evidence="1">Uncharacterized protein</fullName>
    </submittedName>
</protein>
<reference evidence="1 2" key="1">
    <citation type="journal article" date="2017" name="Curr. Biol.">
        <title>Genome architecture and evolution of a unichromosomal asexual nematode.</title>
        <authorList>
            <person name="Fradin H."/>
            <person name="Zegar C."/>
            <person name="Gutwein M."/>
            <person name="Lucas J."/>
            <person name="Kovtun M."/>
            <person name="Corcoran D."/>
            <person name="Baugh L.R."/>
            <person name="Kiontke K."/>
            <person name="Gunsalus K."/>
            <person name="Fitch D.H."/>
            <person name="Piano F."/>
        </authorList>
    </citation>
    <scope>NUCLEOTIDE SEQUENCE [LARGE SCALE GENOMIC DNA]</scope>
    <source>
        <strain evidence="1">PF1309</strain>
    </source>
</reference>
<accession>A0A2A2LX68</accession>
<name>A0A2A2LX68_9BILA</name>
<dbReference type="Proteomes" id="UP000218231">
    <property type="component" value="Unassembled WGS sequence"/>
</dbReference>
<proteinExistence type="predicted"/>
<organism evidence="1 2">
    <name type="scientific">Diploscapter pachys</name>
    <dbReference type="NCBI Taxonomy" id="2018661"/>
    <lineage>
        <taxon>Eukaryota</taxon>
        <taxon>Metazoa</taxon>
        <taxon>Ecdysozoa</taxon>
        <taxon>Nematoda</taxon>
        <taxon>Chromadorea</taxon>
        <taxon>Rhabditida</taxon>
        <taxon>Rhabditina</taxon>
        <taxon>Rhabditomorpha</taxon>
        <taxon>Rhabditoidea</taxon>
        <taxon>Rhabditidae</taxon>
        <taxon>Diploscapter</taxon>
    </lineage>
</organism>
<evidence type="ECO:0000313" key="1">
    <source>
        <dbReference type="EMBL" id="PAV90812.1"/>
    </source>
</evidence>
<gene>
    <name evidence="1" type="ORF">WR25_06255</name>
</gene>
<evidence type="ECO:0000313" key="2">
    <source>
        <dbReference type="Proteomes" id="UP000218231"/>
    </source>
</evidence>
<dbReference type="EMBL" id="LIAE01006351">
    <property type="protein sequence ID" value="PAV90812.1"/>
    <property type="molecule type" value="Genomic_DNA"/>
</dbReference>